<evidence type="ECO:0000256" key="2">
    <source>
        <dbReference type="ARBA" id="ARBA00023235"/>
    </source>
</evidence>
<protein>
    <submittedName>
        <fullName evidence="3">Mannose-6-phosphate isomerase</fullName>
    </submittedName>
</protein>
<proteinExistence type="inferred from homology"/>
<dbReference type="Pfam" id="PF07221">
    <property type="entry name" value="GlcNAc_2-epim"/>
    <property type="match status" value="1"/>
</dbReference>
<reference evidence="3 4" key="1">
    <citation type="submission" date="2017-06" db="EMBL/GenBank/DDBJ databases">
        <authorList>
            <person name="Kim H.J."/>
            <person name="Triplett B.A."/>
        </authorList>
    </citation>
    <scope>NUCLEOTIDE SEQUENCE [LARGE SCALE GENOMIC DNA]</scope>
    <source>
        <strain evidence="3 4">DSM 29339</strain>
    </source>
</reference>
<sequence>MPTRESPATVDGAARAASFTDVFLPAWLDIALPAGEGPAPVVEELPDKGGPSTTLAQARTAFFLAQLGYLGGQPRLIDAARRINGFITRYLRDPDGGCVFAVNPDGSRIDSIEATTRRTYDQTFVLLALVTLRRADPEAVSEEEIELCWSFIETSLTDTANAALWENDRMAAAGAQPGDLRAQNPHMHMLEAVLQCLELTGDPVWADRARALVRAGERFFFDPATGAVREFVGHDLVPIDTADGNRREPGHQYEWAWLLMRHVDLTGDEDARRFVGPMADFAAAHGWQVEGPMAGALFDALSADGQVTEATHLLWPLTEAGKYFAALARDTGDAAAGQKAREIADVIFGRYFAPGDQPSWVNQFDAQGNVTWDAGLSRLLYHVGIFVAEGASAGLWPLTSSGRAAG</sequence>
<keyword evidence="4" id="KW-1185">Reference proteome</keyword>
<accession>A0A239F371</accession>
<dbReference type="InterPro" id="IPR012341">
    <property type="entry name" value="6hp_glycosidase-like_sf"/>
</dbReference>
<name>A0A239F371_9RHOB</name>
<organism evidence="3 4">
    <name type="scientific">Tropicimonas sediminicola</name>
    <dbReference type="NCBI Taxonomy" id="1031541"/>
    <lineage>
        <taxon>Bacteria</taxon>
        <taxon>Pseudomonadati</taxon>
        <taxon>Pseudomonadota</taxon>
        <taxon>Alphaproteobacteria</taxon>
        <taxon>Rhodobacterales</taxon>
        <taxon>Roseobacteraceae</taxon>
        <taxon>Tropicimonas</taxon>
    </lineage>
</organism>
<dbReference type="SUPFAM" id="SSF48208">
    <property type="entry name" value="Six-hairpin glycosidases"/>
    <property type="match status" value="1"/>
</dbReference>
<gene>
    <name evidence="3" type="ORF">SAMN05421757_102474</name>
</gene>
<keyword evidence="2 3" id="KW-0413">Isomerase</keyword>
<evidence type="ECO:0000313" key="3">
    <source>
        <dbReference type="EMBL" id="SNS51356.1"/>
    </source>
</evidence>
<dbReference type="GO" id="GO:0016853">
    <property type="term" value="F:isomerase activity"/>
    <property type="evidence" value="ECO:0007669"/>
    <property type="project" value="UniProtKB-KW"/>
</dbReference>
<dbReference type="InterPro" id="IPR010819">
    <property type="entry name" value="AGE/CE"/>
</dbReference>
<dbReference type="GO" id="GO:0005975">
    <property type="term" value="P:carbohydrate metabolic process"/>
    <property type="evidence" value="ECO:0007669"/>
    <property type="project" value="InterPro"/>
</dbReference>
<dbReference type="PANTHER" id="PTHR15108">
    <property type="entry name" value="N-ACYLGLUCOSAMINE-2-EPIMERASE"/>
    <property type="match status" value="1"/>
</dbReference>
<dbReference type="AlphaFoldDB" id="A0A239F371"/>
<evidence type="ECO:0000256" key="1">
    <source>
        <dbReference type="ARBA" id="ARBA00008558"/>
    </source>
</evidence>
<dbReference type="OrthoDB" id="9806359at2"/>
<dbReference type="EMBL" id="FZOY01000002">
    <property type="protein sequence ID" value="SNS51356.1"/>
    <property type="molecule type" value="Genomic_DNA"/>
</dbReference>
<evidence type="ECO:0000313" key="4">
    <source>
        <dbReference type="Proteomes" id="UP000198426"/>
    </source>
</evidence>
<comment type="similarity">
    <text evidence="1">Belongs to the N-acylglucosamine 2-epimerase family.</text>
</comment>
<dbReference type="Proteomes" id="UP000198426">
    <property type="component" value="Unassembled WGS sequence"/>
</dbReference>
<dbReference type="Gene3D" id="1.50.10.10">
    <property type="match status" value="1"/>
</dbReference>
<dbReference type="InterPro" id="IPR008928">
    <property type="entry name" value="6-hairpin_glycosidase_sf"/>
</dbReference>
<dbReference type="RefSeq" id="WP_089232205.1">
    <property type="nucleotide sequence ID" value="NZ_FZOY01000002.1"/>
</dbReference>